<dbReference type="InterPro" id="IPR001845">
    <property type="entry name" value="HTH_ArsR_DNA-bd_dom"/>
</dbReference>
<protein>
    <submittedName>
        <fullName evidence="5">Metalloregulator ArsR/SmtB family transcription factor</fullName>
    </submittedName>
</protein>
<reference evidence="5" key="1">
    <citation type="submission" date="2021-10" db="EMBL/GenBank/DDBJ databases">
        <title>Loktanella gaetbuli sp. nov., isolated from a tidal flat.</title>
        <authorList>
            <person name="Park S."/>
            <person name="Yoon J.-H."/>
        </authorList>
    </citation>
    <scope>NUCLEOTIDE SEQUENCE</scope>
    <source>
        <strain evidence="5">TSTF-M6</strain>
    </source>
</reference>
<dbReference type="InterPro" id="IPR051081">
    <property type="entry name" value="HTH_MetalResp_TranReg"/>
</dbReference>
<dbReference type="Gene3D" id="1.10.10.10">
    <property type="entry name" value="Winged helix-like DNA-binding domain superfamily/Winged helix DNA-binding domain"/>
    <property type="match status" value="1"/>
</dbReference>
<keyword evidence="2" id="KW-0238">DNA-binding</keyword>
<accession>A0ABS8BUX8</accession>
<comment type="caution">
    <text evidence="5">The sequence shown here is derived from an EMBL/GenBank/DDBJ whole genome shotgun (WGS) entry which is preliminary data.</text>
</comment>
<evidence type="ECO:0000259" key="4">
    <source>
        <dbReference type="PROSITE" id="PS50987"/>
    </source>
</evidence>
<proteinExistence type="predicted"/>
<name>A0ABS8BUX8_9RHOB</name>
<evidence type="ECO:0000313" key="6">
    <source>
        <dbReference type="Proteomes" id="UP001138961"/>
    </source>
</evidence>
<evidence type="ECO:0000256" key="1">
    <source>
        <dbReference type="ARBA" id="ARBA00023015"/>
    </source>
</evidence>
<dbReference type="PANTHER" id="PTHR33154:SF33">
    <property type="entry name" value="TRANSCRIPTIONAL REPRESSOR SDPR"/>
    <property type="match status" value="1"/>
</dbReference>
<keyword evidence="1" id="KW-0805">Transcription regulation</keyword>
<gene>
    <name evidence="5" type="ORF">LGQ03_09080</name>
</gene>
<dbReference type="PRINTS" id="PR00778">
    <property type="entry name" value="HTHARSR"/>
</dbReference>
<dbReference type="EMBL" id="JAJATZ010000003">
    <property type="protein sequence ID" value="MCB5199394.1"/>
    <property type="molecule type" value="Genomic_DNA"/>
</dbReference>
<dbReference type="InterPro" id="IPR036388">
    <property type="entry name" value="WH-like_DNA-bd_sf"/>
</dbReference>
<feature type="domain" description="HTH arsR-type" evidence="4">
    <location>
        <begin position="1"/>
        <end position="93"/>
    </location>
</feature>
<dbReference type="Proteomes" id="UP001138961">
    <property type="component" value="Unassembled WGS sequence"/>
</dbReference>
<organism evidence="5 6">
    <name type="scientific">Loktanella gaetbuli</name>
    <dbReference type="NCBI Taxonomy" id="2881335"/>
    <lineage>
        <taxon>Bacteria</taxon>
        <taxon>Pseudomonadati</taxon>
        <taxon>Pseudomonadota</taxon>
        <taxon>Alphaproteobacteria</taxon>
        <taxon>Rhodobacterales</taxon>
        <taxon>Roseobacteraceae</taxon>
        <taxon>Loktanella</taxon>
    </lineage>
</organism>
<dbReference type="InterPro" id="IPR011991">
    <property type="entry name" value="ArsR-like_HTH"/>
</dbReference>
<dbReference type="CDD" id="cd00090">
    <property type="entry name" value="HTH_ARSR"/>
    <property type="match status" value="1"/>
</dbReference>
<keyword evidence="3" id="KW-0804">Transcription</keyword>
<dbReference type="InterPro" id="IPR036390">
    <property type="entry name" value="WH_DNA-bd_sf"/>
</dbReference>
<evidence type="ECO:0000313" key="5">
    <source>
        <dbReference type="EMBL" id="MCB5199394.1"/>
    </source>
</evidence>
<evidence type="ECO:0000256" key="2">
    <source>
        <dbReference type="ARBA" id="ARBA00023125"/>
    </source>
</evidence>
<dbReference type="PROSITE" id="PS50987">
    <property type="entry name" value="HTH_ARSR_2"/>
    <property type="match status" value="1"/>
</dbReference>
<sequence>MLIKSINPAVLAALADPIRLRIVDRLASGECTVGELAAPFDVSQPAISRHIRVLTDAGIVVQRVDGARRPCRLAPESMAALDAWLTQLRKTLSAQYDRLDAVLAELEDETHDP</sequence>
<dbReference type="PANTHER" id="PTHR33154">
    <property type="entry name" value="TRANSCRIPTIONAL REGULATOR, ARSR FAMILY"/>
    <property type="match status" value="1"/>
</dbReference>
<dbReference type="Pfam" id="PF12840">
    <property type="entry name" value="HTH_20"/>
    <property type="match status" value="1"/>
</dbReference>
<evidence type="ECO:0000256" key="3">
    <source>
        <dbReference type="ARBA" id="ARBA00023163"/>
    </source>
</evidence>
<dbReference type="SMART" id="SM00418">
    <property type="entry name" value="HTH_ARSR"/>
    <property type="match status" value="1"/>
</dbReference>
<dbReference type="RefSeq" id="WP_226748137.1">
    <property type="nucleotide sequence ID" value="NZ_JAJATZ010000003.1"/>
</dbReference>
<dbReference type="SUPFAM" id="SSF46785">
    <property type="entry name" value="Winged helix' DNA-binding domain"/>
    <property type="match status" value="1"/>
</dbReference>
<dbReference type="NCBIfam" id="NF033788">
    <property type="entry name" value="HTH_metalloreg"/>
    <property type="match status" value="1"/>
</dbReference>
<keyword evidence="6" id="KW-1185">Reference proteome</keyword>